<dbReference type="PATRIC" id="fig|1210046.3.peg.2918"/>
<dbReference type="Gene3D" id="3.40.50.720">
    <property type="entry name" value="NAD(P)-binding Rossmann-like Domain"/>
    <property type="match status" value="1"/>
</dbReference>
<sequence length="387" mass="39850">MALRSAESVQTAPVAALGLIGGYLTARESGIRPLGGVVLGAAGLLAGRSWLAKTDPATTAALSAIYLGGLRRLAPAGQEGRRLAGRPRRRRCLGCRVLRPVRPALTVATAPIALTGATGRIGGRVADRLATKGVPLRLLVRDPDRAPDLPGATAVVAPFADGEAVREALTGVETAFMVSASEAADRVQQHLTFVEAAAAAGVRHLVYLSFQGASAASTFTFARDHAVTEAAIRGTGLTWTFLRDSFYADFMPGLVGDDGVIRGPGGSGRVAVVAQDDIADAAAAVLLDPAAHAGRTYTLTGPAALSFTEIATIVGEASGREVTYVDETLDEARASRAVYDAPDWEVAGWISTYTAVAAGEHAEVTGDVEALTGHPATPLREVLAAGR</sequence>
<organism evidence="2 3">
    <name type="scientific">Janibacter hoylei PVAS-1</name>
    <dbReference type="NCBI Taxonomy" id="1210046"/>
    <lineage>
        <taxon>Bacteria</taxon>
        <taxon>Bacillati</taxon>
        <taxon>Actinomycetota</taxon>
        <taxon>Actinomycetes</taxon>
        <taxon>Micrococcales</taxon>
        <taxon>Intrasporangiaceae</taxon>
        <taxon>Janibacter</taxon>
    </lineage>
</organism>
<dbReference type="InterPro" id="IPR036291">
    <property type="entry name" value="NAD(P)-bd_dom_sf"/>
</dbReference>
<proteinExistence type="predicted"/>
<dbReference type="Proteomes" id="UP000004474">
    <property type="component" value="Unassembled WGS sequence"/>
</dbReference>
<dbReference type="Gene3D" id="3.90.25.10">
    <property type="entry name" value="UDP-galactose 4-epimerase, domain 1"/>
    <property type="match status" value="1"/>
</dbReference>
<dbReference type="EMBL" id="ALWX01000085">
    <property type="protein sequence ID" value="EKA60001.1"/>
    <property type="molecule type" value="Genomic_DNA"/>
</dbReference>
<gene>
    <name evidence="2" type="ORF">B277_15199</name>
</gene>
<dbReference type="STRING" id="1210046.B277_15199"/>
<feature type="domain" description="NmrA-like" evidence="1">
    <location>
        <begin position="111"/>
        <end position="325"/>
    </location>
</feature>
<dbReference type="InterPro" id="IPR051604">
    <property type="entry name" value="Ergot_Alk_Oxidoreductase"/>
</dbReference>
<dbReference type="SUPFAM" id="SSF51735">
    <property type="entry name" value="NAD(P)-binding Rossmann-fold domains"/>
    <property type="match status" value="1"/>
</dbReference>
<evidence type="ECO:0000313" key="3">
    <source>
        <dbReference type="Proteomes" id="UP000004474"/>
    </source>
</evidence>
<protein>
    <recommendedName>
        <fullName evidence="1">NmrA-like domain-containing protein</fullName>
    </recommendedName>
</protein>
<dbReference type="PANTHER" id="PTHR43162">
    <property type="match status" value="1"/>
</dbReference>
<evidence type="ECO:0000313" key="2">
    <source>
        <dbReference type="EMBL" id="EKA60001.1"/>
    </source>
</evidence>
<dbReference type="eggNOG" id="COG0702">
    <property type="taxonomic scope" value="Bacteria"/>
</dbReference>
<evidence type="ECO:0000259" key="1">
    <source>
        <dbReference type="Pfam" id="PF05368"/>
    </source>
</evidence>
<dbReference type="InterPro" id="IPR008030">
    <property type="entry name" value="NmrA-like"/>
</dbReference>
<dbReference type="PANTHER" id="PTHR43162:SF1">
    <property type="entry name" value="PRESTALK A DIFFERENTIATION PROTEIN A"/>
    <property type="match status" value="1"/>
</dbReference>
<accession>K1DYX7</accession>
<reference evidence="2 3" key="1">
    <citation type="journal article" date="2012" name="J. Bacteriol.">
        <title>Genome Sequence of Janibacter hoylei MTCC8307, Isolated from the Stratospheric Air.</title>
        <authorList>
            <person name="Pawar S.P."/>
            <person name="Dhotre D.P."/>
            <person name="Shetty S.A."/>
            <person name="Chowdhury S.P."/>
            <person name="Chaudhari B.L."/>
            <person name="Shouche Y.S."/>
        </authorList>
    </citation>
    <scope>NUCLEOTIDE SEQUENCE [LARGE SCALE GENOMIC DNA]</scope>
    <source>
        <strain evidence="2 3">PVAS-1</strain>
    </source>
</reference>
<name>K1DYX7_9MICO</name>
<dbReference type="AlphaFoldDB" id="K1DYX7"/>
<dbReference type="Pfam" id="PF05368">
    <property type="entry name" value="NmrA"/>
    <property type="match status" value="1"/>
</dbReference>
<dbReference type="CDD" id="cd05269">
    <property type="entry name" value="TMR_SDR_a"/>
    <property type="match status" value="1"/>
</dbReference>
<comment type="caution">
    <text evidence="2">The sequence shown here is derived from an EMBL/GenBank/DDBJ whole genome shotgun (WGS) entry which is preliminary data.</text>
</comment>